<accession>A0A8H7BE39</accession>
<reference evidence="2" key="1">
    <citation type="submission" date="2020-01" db="EMBL/GenBank/DDBJ databases">
        <title>Genome Sequencing of Three Apophysomyces-Like Fungal Strains Confirms a Novel Fungal Genus in the Mucoromycota with divergent Burkholderia-like Endosymbiotic Bacteria.</title>
        <authorList>
            <person name="Stajich J.E."/>
            <person name="Macias A.M."/>
            <person name="Carter-House D."/>
            <person name="Lovett B."/>
            <person name="Kasson L.R."/>
            <person name="Berry K."/>
            <person name="Grigoriev I."/>
            <person name="Chang Y."/>
            <person name="Spatafora J."/>
            <person name="Kasson M.T."/>
        </authorList>
    </citation>
    <scope>NUCLEOTIDE SEQUENCE</scope>
    <source>
        <strain evidence="2">NRRL A-21654</strain>
    </source>
</reference>
<dbReference type="Pfam" id="PF03732">
    <property type="entry name" value="Retrotrans_gag"/>
    <property type="match status" value="1"/>
</dbReference>
<dbReference type="Proteomes" id="UP000605846">
    <property type="component" value="Unassembled WGS sequence"/>
</dbReference>
<dbReference type="AlphaFoldDB" id="A0A8H7BE39"/>
<dbReference type="EMBL" id="JABAYA010001042">
    <property type="protein sequence ID" value="KAF7720360.1"/>
    <property type="molecule type" value="Genomic_DNA"/>
</dbReference>
<feature type="non-terminal residue" evidence="2">
    <location>
        <position position="153"/>
    </location>
</feature>
<keyword evidence="3" id="KW-1185">Reference proteome</keyword>
<name>A0A8H7BE39_9FUNG</name>
<evidence type="ECO:0000259" key="1">
    <source>
        <dbReference type="Pfam" id="PF03732"/>
    </source>
</evidence>
<sequence>MNEDMSMASPTMHSTTTGFTVPKIQISELPIYSDERVTSTINTWINIFERYHRTCRWTETYLVHMATLHLQGVVYTWLINLEQELGPHSLTWNHLKTSLLDYFRLTLSVRKSRDRLANLTQTTTVEKYIDAFIELSMEIPDLSEAEKLDCFVY</sequence>
<organism evidence="2 3">
    <name type="scientific">Apophysomyces ossiformis</name>
    <dbReference type="NCBI Taxonomy" id="679940"/>
    <lineage>
        <taxon>Eukaryota</taxon>
        <taxon>Fungi</taxon>
        <taxon>Fungi incertae sedis</taxon>
        <taxon>Mucoromycota</taxon>
        <taxon>Mucoromycotina</taxon>
        <taxon>Mucoromycetes</taxon>
        <taxon>Mucorales</taxon>
        <taxon>Mucorineae</taxon>
        <taxon>Mucoraceae</taxon>
        <taxon>Apophysomyces</taxon>
    </lineage>
</organism>
<gene>
    <name evidence="2" type="ORF">EC973_000443</name>
</gene>
<proteinExistence type="predicted"/>
<dbReference type="InterPro" id="IPR005162">
    <property type="entry name" value="Retrotrans_gag_dom"/>
</dbReference>
<evidence type="ECO:0000313" key="3">
    <source>
        <dbReference type="Proteomes" id="UP000605846"/>
    </source>
</evidence>
<comment type="caution">
    <text evidence="2">The sequence shown here is derived from an EMBL/GenBank/DDBJ whole genome shotgun (WGS) entry which is preliminary data.</text>
</comment>
<dbReference type="OrthoDB" id="2250058at2759"/>
<evidence type="ECO:0000313" key="2">
    <source>
        <dbReference type="EMBL" id="KAF7720360.1"/>
    </source>
</evidence>
<protein>
    <recommendedName>
        <fullName evidence="1">Retrotransposon gag domain-containing protein</fullName>
    </recommendedName>
</protein>
<feature type="domain" description="Retrotransposon gag" evidence="1">
    <location>
        <begin position="65"/>
        <end position="151"/>
    </location>
</feature>